<dbReference type="AlphaFoldDB" id="A0A0E9VHP9"/>
<accession>A0A0E9VHP9</accession>
<organism evidence="1">
    <name type="scientific">Anguilla anguilla</name>
    <name type="common">European freshwater eel</name>
    <name type="synonym">Muraena anguilla</name>
    <dbReference type="NCBI Taxonomy" id="7936"/>
    <lineage>
        <taxon>Eukaryota</taxon>
        <taxon>Metazoa</taxon>
        <taxon>Chordata</taxon>
        <taxon>Craniata</taxon>
        <taxon>Vertebrata</taxon>
        <taxon>Euteleostomi</taxon>
        <taxon>Actinopterygii</taxon>
        <taxon>Neopterygii</taxon>
        <taxon>Teleostei</taxon>
        <taxon>Anguilliformes</taxon>
        <taxon>Anguillidae</taxon>
        <taxon>Anguilla</taxon>
    </lineage>
</organism>
<evidence type="ECO:0000313" key="1">
    <source>
        <dbReference type="EMBL" id="JAH77531.1"/>
    </source>
</evidence>
<reference evidence="1" key="2">
    <citation type="journal article" date="2015" name="Fish Shellfish Immunol.">
        <title>Early steps in the European eel (Anguilla anguilla)-Vibrio vulnificus interaction in the gills: Role of the RtxA13 toxin.</title>
        <authorList>
            <person name="Callol A."/>
            <person name="Pajuelo D."/>
            <person name="Ebbesson L."/>
            <person name="Teles M."/>
            <person name="MacKenzie S."/>
            <person name="Amaro C."/>
        </authorList>
    </citation>
    <scope>NUCLEOTIDE SEQUENCE</scope>
</reference>
<proteinExistence type="predicted"/>
<name>A0A0E9VHP9_ANGAN</name>
<reference evidence="1" key="1">
    <citation type="submission" date="2014-11" db="EMBL/GenBank/DDBJ databases">
        <authorList>
            <person name="Amaro Gonzalez C."/>
        </authorList>
    </citation>
    <scope>NUCLEOTIDE SEQUENCE</scope>
</reference>
<sequence>MDNSRFLLKVKLLHYAVRISLQFTTLKAADLILHAITFVHLIRKFVPLGLFLHQY</sequence>
<protein>
    <submittedName>
        <fullName evidence="1">Uncharacterized protein</fullName>
    </submittedName>
</protein>
<dbReference type="EMBL" id="GBXM01031046">
    <property type="protein sequence ID" value="JAH77531.1"/>
    <property type="molecule type" value="Transcribed_RNA"/>
</dbReference>